<evidence type="ECO:0000256" key="4">
    <source>
        <dbReference type="ARBA" id="ARBA00023125"/>
    </source>
</evidence>
<dbReference type="EMBL" id="JAVREN010000013">
    <property type="protein sequence ID" value="MDT0307653.1"/>
    <property type="molecule type" value="Genomic_DNA"/>
</dbReference>
<organism evidence="8 9">
    <name type="scientific">Streptomyces boetiae</name>
    <dbReference type="NCBI Taxonomy" id="3075541"/>
    <lineage>
        <taxon>Bacteria</taxon>
        <taxon>Bacillati</taxon>
        <taxon>Actinomycetota</taxon>
        <taxon>Actinomycetes</taxon>
        <taxon>Kitasatosporales</taxon>
        <taxon>Streptomycetaceae</taxon>
        <taxon>Streptomyces</taxon>
    </lineage>
</organism>
<dbReference type="Gene3D" id="3.40.50.1010">
    <property type="entry name" value="5'-nuclease"/>
    <property type="match status" value="1"/>
</dbReference>
<protein>
    <recommendedName>
        <fullName evidence="6">5'-3' exonuclease</fullName>
    </recommendedName>
</protein>
<dbReference type="CDD" id="cd09898">
    <property type="entry name" value="H3TH_53EXO"/>
    <property type="match status" value="1"/>
</dbReference>
<accession>A0ABU2L7V1</accession>
<dbReference type="SUPFAM" id="SSF88723">
    <property type="entry name" value="PIN domain-like"/>
    <property type="match status" value="1"/>
</dbReference>
<dbReference type="InterPro" id="IPR029060">
    <property type="entry name" value="PIN-like_dom_sf"/>
</dbReference>
<keyword evidence="2" id="KW-0378">Hydrolase</keyword>
<evidence type="ECO:0000256" key="6">
    <source>
        <dbReference type="ARBA" id="ARBA00050026"/>
    </source>
</evidence>
<keyword evidence="4" id="KW-0238">DNA-binding</keyword>
<name>A0ABU2L7V1_9ACTN</name>
<dbReference type="PANTHER" id="PTHR42646">
    <property type="entry name" value="FLAP ENDONUCLEASE XNI"/>
    <property type="match status" value="1"/>
</dbReference>
<evidence type="ECO:0000256" key="1">
    <source>
        <dbReference type="ARBA" id="ARBA00022722"/>
    </source>
</evidence>
<dbReference type="SMART" id="SM00475">
    <property type="entry name" value="53EXOc"/>
    <property type="match status" value="1"/>
</dbReference>
<evidence type="ECO:0000256" key="5">
    <source>
        <dbReference type="ARBA" id="ARBA00049957"/>
    </source>
</evidence>
<evidence type="ECO:0000313" key="9">
    <source>
        <dbReference type="Proteomes" id="UP001183388"/>
    </source>
</evidence>
<proteinExistence type="predicted"/>
<keyword evidence="1" id="KW-0540">Nuclease</keyword>
<dbReference type="Pfam" id="PF01367">
    <property type="entry name" value="5_3_exonuc"/>
    <property type="match status" value="1"/>
</dbReference>
<gene>
    <name evidence="8" type="ORF">RM780_11850</name>
</gene>
<dbReference type="GO" id="GO:0004527">
    <property type="term" value="F:exonuclease activity"/>
    <property type="evidence" value="ECO:0007669"/>
    <property type="project" value="UniProtKB-KW"/>
</dbReference>
<dbReference type="InterPro" id="IPR038969">
    <property type="entry name" value="FEN"/>
</dbReference>
<evidence type="ECO:0000259" key="7">
    <source>
        <dbReference type="SMART" id="SM00475"/>
    </source>
</evidence>
<comment type="function">
    <text evidence="5">5'-3' exonuclease acting preferentially on double-stranded DNA.</text>
</comment>
<dbReference type="PANTHER" id="PTHR42646:SF2">
    <property type="entry name" value="5'-3' EXONUCLEASE FAMILY PROTEIN"/>
    <property type="match status" value="1"/>
</dbReference>
<dbReference type="RefSeq" id="WP_311630600.1">
    <property type="nucleotide sequence ID" value="NZ_JAVREN010000013.1"/>
</dbReference>
<dbReference type="SMART" id="SM00279">
    <property type="entry name" value="HhH2"/>
    <property type="match status" value="1"/>
</dbReference>
<dbReference type="SUPFAM" id="SSF47807">
    <property type="entry name" value="5' to 3' exonuclease, C-terminal subdomain"/>
    <property type="match status" value="1"/>
</dbReference>
<dbReference type="Proteomes" id="UP001183388">
    <property type="component" value="Unassembled WGS sequence"/>
</dbReference>
<dbReference type="InterPro" id="IPR036279">
    <property type="entry name" value="5-3_exonuclease_C_sf"/>
</dbReference>
<keyword evidence="3 8" id="KW-0269">Exonuclease</keyword>
<sequence length="278" mass="30691">MTSSPAAPLLLVDGHNLLFRAWYGFPTRIRTRDQTVDRTGVFGFAALLRKAHRRHAAGHEVFVVFDAEDGGAARAEADSSYKAHRPAPEPGLIESLADIQRLLDHAGIRWIEQPGTEGDDVIATLATTARAARREVTVMSADKDFYQLLAPQVRLLNTMLAEDRRVITADHLPPRFGVTPAQWPDYRALSGDPADNIPGIRGIGPRTAARLLAGGRHLENIPAADLRPAWAAQWENVLRWREMIRLDRKTPLPDNPLTALPTPEMPPAAALLEQLGLW</sequence>
<evidence type="ECO:0000313" key="8">
    <source>
        <dbReference type="EMBL" id="MDT0307653.1"/>
    </source>
</evidence>
<dbReference type="InterPro" id="IPR002421">
    <property type="entry name" value="5-3_exonuclease"/>
</dbReference>
<dbReference type="Pfam" id="PF02739">
    <property type="entry name" value="5_3_exonuc_N"/>
    <property type="match status" value="1"/>
</dbReference>
<dbReference type="InterPro" id="IPR008918">
    <property type="entry name" value="HhH2"/>
</dbReference>
<dbReference type="Gene3D" id="1.10.150.20">
    <property type="entry name" value="5' to 3' exonuclease, C-terminal subdomain"/>
    <property type="match status" value="1"/>
</dbReference>
<dbReference type="InterPro" id="IPR020045">
    <property type="entry name" value="DNA_polI_H3TH"/>
</dbReference>
<reference evidence="9" key="1">
    <citation type="submission" date="2023-07" db="EMBL/GenBank/DDBJ databases">
        <title>30 novel species of actinomycetes from the DSMZ collection.</title>
        <authorList>
            <person name="Nouioui I."/>
        </authorList>
    </citation>
    <scope>NUCLEOTIDE SEQUENCE [LARGE SCALE GENOMIC DNA]</scope>
    <source>
        <strain evidence="9">DSM 44917</strain>
    </source>
</reference>
<comment type="caution">
    <text evidence="8">The sequence shown here is derived from an EMBL/GenBank/DDBJ whole genome shotgun (WGS) entry which is preliminary data.</text>
</comment>
<dbReference type="InterPro" id="IPR020046">
    <property type="entry name" value="5-3_exonucl_a-hlix_arch_N"/>
</dbReference>
<evidence type="ECO:0000256" key="3">
    <source>
        <dbReference type="ARBA" id="ARBA00022839"/>
    </source>
</evidence>
<dbReference type="CDD" id="cd09859">
    <property type="entry name" value="PIN_53EXO"/>
    <property type="match status" value="1"/>
</dbReference>
<feature type="domain" description="5'-3' exonuclease" evidence="7">
    <location>
        <begin position="7"/>
        <end position="261"/>
    </location>
</feature>
<evidence type="ECO:0000256" key="2">
    <source>
        <dbReference type="ARBA" id="ARBA00022801"/>
    </source>
</evidence>
<keyword evidence="9" id="KW-1185">Reference proteome</keyword>